<name>A0A4U5M0A2_STECR</name>
<sequence>MRSLFMLTCLLIFAFDLCFGHRRLSTMLKPHCCQCSHLGQTNLPTNTKVADTPGSLLRFRAYSKDCPVRKYYKYSIRCEQSSKISMKQCELWFCPMCE</sequence>
<comment type="caution">
    <text evidence="2">The sequence shown here is derived from an EMBL/GenBank/DDBJ whole genome shotgun (WGS) entry which is preliminary data.</text>
</comment>
<feature type="signal peptide" evidence="1">
    <location>
        <begin position="1"/>
        <end position="20"/>
    </location>
</feature>
<feature type="chain" id="PRO_5020283765" evidence="1">
    <location>
        <begin position="21"/>
        <end position="98"/>
    </location>
</feature>
<organism evidence="2 3">
    <name type="scientific">Steinernema carpocapsae</name>
    <name type="common">Entomopathogenic nematode</name>
    <dbReference type="NCBI Taxonomy" id="34508"/>
    <lineage>
        <taxon>Eukaryota</taxon>
        <taxon>Metazoa</taxon>
        <taxon>Ecdysozoa</taxon>
        <taxon>Nematoda</taxon>
        <taxon>Chromadorea</taxon>
        <taxon>Rhabditida</taxon>
        <taxon>Tylenchina</taxon>
        <taxon>Panagrolaimomorpha</taxon>
        <taxon>Strongyloidoidea</taxon>
        <taxon>Steinernematidae</taxon>
        <taxon>Steinernema</taxon>
    </lineage>
</organism>
<accession>A0A4U5M0A2</accession>
<dbReference type="Proteomes" id="UP000298663">
    <property type="component" value="Unassembled WGS sequence"/>
</dbReference>
<keyword evidence="3" id="KW-1185">Reference proteome</keyword>
<reference evidence="2 3" key="2">
    <citation type="journal article" date="2019" name="G3 (Bethesda)">
        <title>Hybrid Assembly of the Genome of the Entomopathogenic Nematode Steinernema carpocapsae Identifies the X-Chromosome.</title>
        <authorList>
            <person name="Serra L."/>
            <person name="Macchietto M."/>
            <person name="Macias-Munoz A."/>
            <person name="McGill C.J."/>
            <person name="Rodriguez I.M."/>
            <person name="Rodriguez B."/>
            <person name="Murad R."/>
            <person name="Mortazavi A."/>
        </authorList>
    </citation>
    <scope>NUCLEOTIDE SEQUENCE [LARGE SCALE GENOMIC DNA]</scope>
    <source>
        <strain evidence="2 3">ALL</strain>
    </source>
</reference>
<reference evidence="2 3" key="1">
    <citation type="journal article" date="2015" name="Genome Biol.">
        <title>Comparative genomics of Steinernema reveals deeply conserved gene regulatory networks.</title>
        <authorList>
            <person name="Dillman A.R."/>
            <person name="Macchietto M."/>
            <person name="Porter C.F."/>
            <person name="Rogers A."/>
            <person name="Williams B."/>
            <person name="Antoshechkin I."/>
            <person name="Lee M.M."/>
            <person name="Goodwin Z."/>
            <person name="Lu X."/>
            <person name="Lewis E.E."/>
            <person name="Goodrich-Blair H."/>
            <person name="Stock S.P."/>
            <person name="Adams B.J."/>
            <person name="Sternberg P.W."/>
            <person name="Mortazavi A."/>
        </authorList>
    </citation>
    <scope>NUCLEOTIDE SEQUENCE [LARGE SCALE GENOMIC DNA]</scope>
    <source>
        <strain evidence="2 3">ALL</strain>
    </source>
</reference>
<dbReference type="AlphaFoldDB" id="A0A4U5M0A2"/>
<evidence type="ECO:0000313" key="3">
    <source>
        <dbReference type="Proteomes" id="UP000298663"/>
    </source>
</evidence>
<evidence type="ECO:0000313" key="2">
    <source>
        <dbReference type="EMBL" id="TKR62076.1"/>
    </source>
</evidence>
<keyword evidence="1" id="KW-0732">Signal</keyword>
<dbReference type="EMBL" id="AZBU02000010">
    <property type="protein sequence ID" value="TKR62076.1"/>
    <property type="molecule type" value="Genomic_DNA"/>
</dbReference>
<evidence type="ECO:0000256" key="1">
    <source>
        <dbReference type="SAM" id="SignalP"/>
    </source>
</evidence>
<protein>
    <submittedName>
        <fullName evidence="2">Uncharacterized protein</fullName>
    </submittedName>
</protein>
<gene>
    <name evidence="2" type="ORF">L596_026083</name>
</gene>
<proteinExistence type="predicted"/>